<dbReference type="AlphaFoldDB" id="A0A507ZZA3"/>
<dbReference type="RefSeq" id="WP_141424603.1">
    <property type="nucleotide sequence ID" value="NZ_JASPFB010000005.1"/>
</dbReference>
<proteinExistence type="predicted"/>
<sequence length="81" mass="8628">MTGMTIDWGSLGSVTVVTVLGTAFILVICSLAARMMATVHAKHEVGQVEGIRLAQVLAAVFIAIAAMIALFGLWLIIPYFH</sequence>
<evidence type="ECO:0000256" key="1">
    <source>
        <dbReference type="SAM" id="Phobius"/>
    </source>
</evidence>
<dbReference type="Proteomes" id="UP000319010">
    <property type="component" value="Unassembled WGS sequence"/>
</dbReference>
<evidence type="ECO:0000313" key="3">
    <source>
        <dbReference type="Proteomes" id="UP000319010"/>
    </source>
</evidence>
<organism evidence="2 3">
    <name type="scientific">Actinomyces johnsonii</name>
    <dbReference type="NCBI Taxonomy" id="544581"/>
    <lineage>
        <taxon>Bacteria</taxon>
        <taxon>Bacillati</taxon>
        <taxon>Actinomycetota</taxon>
        <taxon>Actinomycetes</taxon>
        <taxon>Actinomycetales</taxon>
        <taxon>Actinomycetaceae</taxon>
        <taxon>Actinomyces</taxon>
    </lineage>
</organism>
<keyword evidence="1" id="KW-0812">Transmembrane</keyword>
<keyword evidence="1" id="KW-0472">Membrane</keyword>
<name>A0A507ZZA3_9ACTO</name>
<feature type="transmembrane region" description="Helical" evidence="1">
    <location>
        <begin position="53"/>
        <end position="77"/>
    </location>
</feature>
<accession>A0A507ZZA3</accession>
<keyword evidence="1" id="KW-1133">Transmembrane helix</keyword>
<protein>
    <submittedName>
        <fullName evidence="2">Uncharacterized protein</fullName>
    </submittedName>
</protein>
<reference evidence="2 3" key="1">
    <citation type="submission" date="2019-06" db="EMBL/GenBank/DDBJ databases">
        <title>Draft genome sequence of Actinomyces johnsonii CCUG 34287T.</title>
        <authorList>
            <person name="Salva-Serra F."/>
            <person name="Cardew S."/>
            <person name="Moore E."/>
        </authorList>
    </citation>
    <scope>NUCLEOTIDE SEQUENCE [LARGE SCALE GENOMIC DNA]</scope>
    <source>
        <strain evidence="2 3">CCUG 34287</strain>
    </source>
</reference>
<comment type="caution">
    <text evidence="2">The sequence shown here is derived from an EMBL/GenBank/DDBJ whole genome shotgun (WGS) entry which is preliminary data.</text>
</comment>
<evidence type="ECO:0000313" key="2">
    <source>
        <dbReference type="EMBL" id="TQD42869.1"/>
    </source>
</evidence>
<feature type="transmembrane region" description="Helical" evidence="1">
    <location>
        <begin position="12"/>
        <end position="33"/>
    </location>
</feature>
<dbReference type="EMBL" id="VICB01000013">
    <property type="protein sequence ID" value="TQD42869.1"/>
    <property type="molecule type" value="Genomic_DNA"/>
</dbReference>
<gene>
    <name evidence="2" type="ORF">FK256_09610</name>
</gene>